<protein>
    <recommendedName>
        <fullName evidence="4">Fimbrial protein</fullName>
    </recommendedName>
</protein>
<reference evidence="2 3" key="1">
    <citation type="journal article" date="2016" name="Int. J. Syst. Evol. Microbiol.">
        <title>Arsenicitalea aurantiaca gen. nov., sp. nov., a new member of the family Hyphomicrobiaceae, isolated from high-arsenic sediment.</title>
        <authorList>
            <person name="Mu Y."/>
            <person name="Zhou L."/>
            <person name="Zeng X.C."/>
            <person name="Liu L."/>
            <person name="Pan Y."/>
            <person name="Chen X."/>
            <person name="Wang J."/>
            <person name="Li S."/>
            <person name="Li W.J."/>
            <person name="Wang Y."/>
        </authorList>
    </citation>
    <scope>NUCLEOTIDE SEQUENCE [LARGE SCALE GENOMIC DNA]</scope>
    <source>
        <strain evidence="2 3">42-50</strain>
    </source>
</reference>
<dbReference type="AlphaFoldDB" id="A0A433XKX0"/>
<comment type="caution">
    <text evidence="2">The sequence shown here is derived from an EMBL/GenBank/DDBJ whole genome shotgun (WGS) entry which is preliminary data.</text>
</comment>
<dbReference type="RefSeq" id="WP_127186822.1">
    <property type="nucleotide sequence ID" value="NZ_RZNJ01000001.1"/>
</dbReference>
<keyword evidence="3" id="KW-1185">Reference proteome</keyword>
<name>A0A433XKX0_9HYPH</name>
<feature type="transmembrane region" description="Helical" evidence="1">
    <location>
        <begin position="30"/>
        <end position="50"/>
    </location>
</feature>
<dbReference type="EMBL" id="RZNJ01000001">
    <property type="protein sequence ID" value="RUT34703.1"/>
    <property type="molecule type" value="Genomic_DNA"/>
</dbReference>
<dbReference type="Proteomes" id="UP000281547">
    <property type="component" value="Unassembled WGS sequence"/>
</dbReference>
<sequence>MSDPKPDAEPEAAPLSPEAQALMARARRSFAVSMGVLLFGFMAIAGVLVYRASQSEGPTATAYALGAVSLPAGSEILSAVAADGQVTVTYRNGPSTSIRVFSGEDGRVLREIAIIAE</sequence>
<evidence type="ECO:0000313" key="3">
    <source>
        <dbReference type="Proteomes" id="UP000281547"/>
    </source>
</evidence>
<keyword evidence="1" id="KW-0812">Transmembrane</keyword>
<keyword evidence="1" id="KW-1133">Transmembrane helix</keyword>
<accession>A0A433XKX0</accession>
<evidence type="ECO:0000313" key="2">
    <source>
        <dbReference type="EMBL" id="RUT34703.1"/>
    </source>
</evidence>
<gene>
    <name evidence="2" type="ORF">EMQ25_01700</name>
</gene>
<evidence type="ECO:0000256" key="1">
    <source>
        <dbReference type="SAM" id="Phobius"/>
    </source>
</evidence>
<keyword evidence="1" id="KW-0472">Membrane</keyword>
<evidence type="ECO:0008006" key="4">
    <source>
        <dbReference type="Google" id="ProtNLM"/>
    </source>
</evidence>
<dbReference type="OrthoDB" id="7949620at2"/>
<proteinExistence type="predicted"/>
<organism evidence="2 3">
    <name type="scientific">Arsenicitalea aurantiaca</name>
    <dbReference type="NCBI Taxonomy" id="1783274"/>
    <lineage>
        <taxon>Bacteria</taxon>
        <taxon>Pseudomonadati</taxon>
        <taxon>Pseudomonadota</taxon>
        <taxon>Alphaproteobacteria</taxon>
        <taxon>Hyphomicrobiales</taxon>
        <taxon>Devosiaceae</taxon>
        <taxon>Arsenicitalea</taxon>
    </lineage>
</organism>